<keyword evidence="10" id="KW-1185">Reference proteome</keyword>
<dbReference type="InterPro" id="IPR036834">
    <property type="entry name" value="Bcl-2-like_sf"/>
</dbReference>
<dbReference type="AlphaFoldDB" id="A0A9Q0YJR2"/>
<evidence type="ECO:0000256" key="4">
    <source>
        <dbReference type="ARBA" id="ARBA00022703"/>
    </source>
</evidence>
<dbReference type="GO" id="GO:0005741">
    <property type="term" value="C:mitochondrial outer membrane"/>
    <property type="evidence" value="ECO:0007669"/>
    <property type="project" value="TreeGrafter"/>
</dbReference>
<evidence type="ECO:0000256" key="7">
    <source>
        <dbReference type="SAM" id="Phobius"/>
    </source>
</evidence>
<comment type="subcellular location">
    <subcellularLocation>
        <location evidence="1">Endomembrane system</location>
    </subcellularLocation>
</comment>
<name>A0A9Q0YJR2_HOLLE</name>
<comment type="caution">
    <text evidence="9">The sequence shown here is derived from an EMBL/GenBank/DDBJ whole genome shotgun (WGS) entry which is preliminary data.</text>
</comment>
<comment type="similarity">
    <text evidence="2">Belongs to the Bcl-2 family.</text>
</comment>
<dbReference type="InterPro" id="IPR002475">
    <property type="entry name" value="Bcl2-like"/>
</dbReference>
<dbReference type="GO" id="GO:0008630">
    <property type="term" value="P:intrinsic apoptotic signaling pathway in response to DNA damage"/>
    <property type="evidence" value="ECO:0007669"/>
    <property type="project" value="TreeGrafter"/>
</dbReference>
<gene>
    <name evidence="9" type="ORF">HOLleu_37536</name>
</gene>
<dbReference type="OrthoDB" id="6021377at2759"/>
<evidence type="ECO:0000256" key="1">
    <source>
        <dbReference type="ARBA" id="ARBA00004308"/>
    </source>
</evidence>
<dbReference type="InterPro" id="IPR026298">
    <property type="entry name" value="Bcl-2_fam"/>
</dbReference>
<dbReference type="PROSITE" id="PS50062">
    <property type="entry name" value="BCL2_FAMILY"/>
    <property type="match status" value="1"/>
</dbReference>
<feature type="transmembrane region" description="Helical" evidence="7">
    <location>
        <begin position="155"/>
        <end position="173"/>
    </location>
</feature>
<dbReference type="GO" id="GO:0097192">
    <property type="term" value="P:extrinsic apoptotic signaling pathway in absence of ligand"/>
    <property type="evidence" value="ECO:0007669"/>
    <property type="project" value="TreeGrafter"/>
</dbReference>
<proteinExistence type="inferred from homology"/>
<organism evidence="9 10">
    <name type="scientific">Holothuria leucospilota</name>
    <name type="common">Black long sea cucumber</name>
    <name type="synonym">Mertensiothuria leucospilota</name>
    <dbReference type="NCBI Taxonomy" id="206669"/>
    <lineage>
        <taxon>Eukaryota</taxon>
        <taxon>Metazoa</taxon>
        <taxon>Echinodermata</taxon>
        <taxon>Eleutherozoa</taxon>
        <taxon>Echinozoa</taxon>
        <taxon>Holothuroidea</taxon>
        <taxon>Aspidochirotacea</taxon>
        <taxon>Aspidochirotida</taxon>
        <taxon>Holothuriidae</taxon>
        <taxon>Holothuria</taxon>
    </lineage>
</organism>
<evidence type="ECO:0000313" key="9">
    <source>
        <dbReference type="EMBL" id="KAJ8022590.1"/>
    </source>
</evidence>
<keyword evidence="4" id="KW-0053">Apoptosis</keyword>
<dbReference type="Proteomes" id="UP001152320">
    <property type="component" value="Chromosome 20"/>
</dbReference>
<dbReference type="CDD" id="cd06845">
    <property type="entry name" value="Bcl-2_like"/>
    <property type="match status" value="1"/>
</dbReference>
<sequence length="176" mass="20444">MDYMSHGEIARVLGMDFVRYKVGFETHEPPSLHTKTLRRVGDEVEERHALALHWMVQQLQYDPVVHGRKAVHATFDAIFKDGAYSWGRIVMVYVFAARLAKYCRNRGRDKIVVEDLGRYAGDYVACHLKHWIEEQGGWQDHFCETFRTQPRTSNFYIAITTVIALCLACIIALRHM</sequence>
<dbReference type="PANTHER" id="PTHR11256">
    <property type="entry name" value="BCL-2 RELATED"/>
    <property type="match status" value="1"/>
</dbReference>
<dbReference type="SUPFAM" id="SSF56854">
    <property type="entry name" value="Bcl-2 inhibitors of programmed cell death"/>
    <property type="match status" value="1"/>
</dbReference>
<dbReference type="Gene3D" id="1.10.437.10">
    <property type="entry name" value="Blc2-like"/>
    <property type="match status" value="1"/>
</dbReference>
<dbReference type="PANTHER" id="PTHR11256:SF47">
    <property type="entry name" value="BCL-2-LIKE PROTEIN 10"/>
    <property type="match status" value="1"/>
</dbReference>
<dbReference type="GO" id="GO:0042981">
    <property type="term" value="P:regulation of apoptotic process"/>
    <property type="evidence" value="ECO:0007669"/>
    <property type="project" value="InterPro"/>
</dbReference>
<dbReference type="InterPro" id="IPR046371">
    <property type="entry name" value="Bcl-2_BH1-3"/>
</dbReference>
<evidence type="ECO:0000313" key="10">
    <source>
        <dbReference type="Proteomes" id="UP001152320"/>
    </source>
</evidence>
<evidence type="ECO:0000256" key="2">
    <source>
        <dbReference type="ARBA" id="ARBA00009458"/>
    </source>
</evidence>
<dbReference type="SMART" id="SM00337">
    <property type="entry name" value="BCL"/>
    <property type="match status" value="1"/>
</dbReference>
<keyword evidence="3 7" id="KW-0812">Transmembrane</keyword>
<dbReference type="GO" id="GO:0001836">
    <property type="term" value="P:release of cytochrome c from mitochondria"/>
    <property type="evidence" value="ECO:0007669"/>
    <property type="project" value="TreeGrafter"/>
</dbReference>
<reference evidence="9" key="1">
    <citation type="submission" date="2021-10" db="EMBL/GenBank/DDBJ databases">
        <title>Tropical sea cucumber genome reveals ecological adaptation and Cuvierian tubules defense mechanism.</title>
        <authorList>
            <person name="Chen T."/>
        </authorList>
    </citation>
    <scope>NUCLEOTIDE SEQUENCE</scope>
    <source>
        <strain evidence="9">Nanhai2018</strain>
        <tissue evidence="9">Muscle</tissue>
    </source>
</reference>
<feature type="domain" description="Bcl-2 Bcl-2 homology region 1-3" evidence="8">
    <location>
        <begin position="37"/>
        <end position="138"/>
    </location>
</feature>
<evidence type="ECO:0000259" key="8">
    <source>
        <dbReference type="SMART" id="SM00337"/>
    </source>
</evidence>
<dbReference type="GO" id="GO:0012505">
    <property type="term" value="C:endomembrane system"/>
    <property type="evidence" value="ECO:0007669"/>
    <property type="project" value="UniProtKB-SubCell"/>
</dbReference>
<dbReference type="PRINTS" id="PR01862">
    <property type="entry name" value="BCL2FAMILY"/>
</dbReference>
<evidence type="ECO:0000256" key="3">
    <source>
        <dbReference type="ARBA" id="ARBA00022692"/>
    </source>
</evidence>
<evidence type="ECO:0000256" key="5">
    <source>
        <dbReference type="ARBA" id="ARBA00022989"/>
    </source>
</evidence>
<protein>
    <submittedName>
        <fullName evidence="9">Apoptosis regulator Bcl-2</fullName>
    </submittedName>
</protein>
<dbReference type="Pfam" id="PF00452">
    <property type="entry name" value="Bcl-2"/>
    <property type="match status" value="1"/>
</dbReference>
<keyword evidence="5 7" id="KW-1133">Transmembrane helix</keyword>
<dbReference type="EMBL" id="JAIZAY010000020">
    <property type="protein sequence ID" value="KAJ8022590.1"/>
    <property type="molecule type" value="Genomic_DNA"/>
</dbReference>
<accession>A0A9Q0YJR2</accession>
<evidence type="ECO:0000256" key="6">
    <source>
        <dbReference type="ARBA" id="ARBA00023136"/>
    </source>
</evidence>
<dbReference type="GO" id="GO:0051400">
    <property type="term" value="F:BH domain binding"/>
    <property type="evidence" value="ECO:0007669"/>
    <property type="project" value="TreeGrafter"/>
</dbReference>
<keyword evidence="6 7" id="KW-0472">Membrane</keyword>